<evidence type="ECO:0000259" key="2">
    <source>
        <dbReference type="Pfam" id="PF02668"/>
    </source>
</evidence>
<proteinExistence type="predicted"/>
<dbReference type="InterPro" id="IPR050411">
    <property type="entry name" value="AlphaKG_dependent_hydroxylases"/>
</dbReference>
<name>A0AA44WAY9_VERDA</name>
<feature type="domain" description="TauD/TfdA-like" evidence="2">
    <location>
        <begin position="61"/>
        <end position="306"/>
    </location>
</feature>
<dbReference type="InterPro" id="IPR003819">
    <property type="entry name" value="TauD/TfdA-like"/>
</dbReference>
<sequence length="354" mass="39458">MPGLPGGFPSVLNTESSWTGQDFSLDSHKSILNLSAADIKELENALETFKNSGQDGGNVTRDTFKLPVLGDTLRQVSQDVNSGRGFAVVRGLDPRKYCVEDLTLLYLGIQVYIANEQGRQDKKGNMLVHIIADNSTAQHAEHHRHSTSSITFHNEEAGDVVSWLTRSTAIAGGKCIIASGHTVYNVLANTRPDIIRTLARSDWPFAYPRFHCRPILFNHQGKVIINFGRAPLLGSAAHPRPEHLPALSARQVEALDAVEAIAQATQLEIQTQAGDMHFINNLVVLHRREGFVNGEGSHEKRHLVRMILRDSQLGWAIPDELKRDWFDAFEKDADRAWHLEPMPEGFFPLRINTN</sequence>
<protein>
    <recommendedName>
        <fullName evidence="2">TauD/TfdA-like domain-containing protein</fullName>
    </recommendedName>
</protein>
<evidence type="ECO:0000256" key="1">
    <source>
        <dbReference type="ARBA" id="ARBA00023002"/>
    </source>
</evidence>
<dbReference type="Pfam" id="PF02668">
    <property type="entry name" value="TauD"/>
    <property type="match status" value="1"/>
</dbReference>
<evidence type="ECO:0000313" key="4">
    <source>
        <dbReference type="Proteomes" id="UP000236305"/>
    </source>
</evidence>
<reference evidence="3 4" key="1">
    <citation type="submission" date="2017-12" db="EMBL/GenBank/DDBJ databases">
        <title>Comparative genomics yields insights into virulence evolution of Verticillium dahliae.</title>
        <authorList>
            <person name="Fan R."/>
            <person name="Armitage A.D."/>
            <person name="Cascant-Lopez E."/>
            <person name="Sobczyk M."/>
            <person name="Cockerton H.M."/>
            <person name="Harrison R.J."/>
        </authorList>
    </citation>
    <scope>NUCLEOTIDE SEQUENCE [LARGE SCALE GENOMIC DNA]</scope>
    <source>
        <strain evidence="3 4">12008</strain>
    </source>
</reference>
<dbReference type="PANTHER" id="PTHR10696:SF49">
    <property type="entry name" value="TAUD_TFDA-LIKE DOMAIN-CONTAINING PROTEIN"/>
    <property type="match status" value="1"/>
</dbReference>
<dbReference type="PANTHER" id="PTHR10696">
    <property type="entry name" value="GAMMA-BUTYROBETAINE HYDROXYLASE-RELATED"/>
    <property type="match status" value="1"/>
</dbReference>
<dbReference type="InterPro" id="IPR042098">
    <property type="entry name" value="TauD-like_sf"/>
</dbReference>
<dbReference type="Proteomes" id="UP000236305">
    <property type="component" value="Unassembled WGS sequence"/>
</dbReference>
<organism evidence="3 4">
    <name type="scientific">Verticillium dahliae</name>
    <name type="common">Verticillium wilt</name>
    <dbReference type="NCBI Taxonomy" id="27337"/>
    <lineage>
        <taxon>Eukaryota</taxon>
        <taxon>Fungi</taxon>
        <taxon>Dikarya</taxon>
        <taxon>Ascomycota</taxon>
        <taxon>Pezizomycotina</taxon>
        <taxon>Sordariomycetes</taxon>
        <taxon>Hypocreomycetidae</taxon>
        <taxon>Glomerellales</taxon>
        <taxon>Plectosphaerellaceae</taxon>
        <taxon>Verticillium</taxon>
    </lineage>
</organism>
<comment type="caution">
    <text evidence="3">The sequence shown here is derived from an EMBL/GenBank/DDBJ whole genome shotgun (WGS) entry which is preliminary data.</text>
</comment>
<gene>
    <name evidence="3" type="ORF">BJF96_g8508</name>
</gene>
<dbReference type="Gene3D" id="3.60.130.10">
    <property type="entry name" value="Clavaminate synthase-like"/>
    <property type="match status" value="1"/>
</dbReference>
<dbReference type="SUPFAM" id="SSF51197">
    <property type="entry name" value="Clavaminate synthase-like"/>
    <property type="match status" value="1"/>
</dbReference>
<accession>A0AA44WAY9</accession>
<dbReference type="GO" id="GO:0016491">
    <property type="term" value="F:oxidoreductase activity"/>
    <property type="evidence" value="ECO:0007669"/>
    <property type="project" value="UniProtKB-KW"/>
</dbReference>
<dbReference type="AlphaFoldDB" id="A0AA44WAY9"/>
<evidence type="ECO:0000313" key="3">
    <source>
        <dbReference type="EMBL" id="PNH28181.1"/>
    </source>
</evidence>
<keyword evidence="1" id="KW-0560">Oxidoreductase</keyword>
<dbReference type="EMBL" id="MPSH01000036">
    <property type="protein sequence ID" value="PNH28181.1"/>
    <property type="molecule type" value="Genomic_DNA"/>
</dbReference>